<dbReference type="InterPro" id="IPR045518">
    <property type="entry name" value="2EXR"/>
</dbReference>
<keyword evidence="3" id="KW-1185">Reference proteome</keyword>
<dbReference type="PANTHER" id="PTHR35910:SF6">
    <property type="entry name" value="2EXR DOMAIN-CONTAINING PROTEIN"/>
    <property type="match status" value="1"/>
</dbReference>
<proteinExistence type="predicted"/>
<dbReference type="PANTHER" id="PTHR35910">
    <property type="entry name" value="2EXR DOMAIN-CONTAINING PROTEIN"/>
    <property type="match status" value="1"/>
</dbReference>
<organism evidence="2 3">
    <name type="scientific">Phialocephala subalpina</name>
    <dbReference type="NCBI Taxonomy" id="576137"/>
    <lineage>
        <taxon>Eukaryota</taxon>
        <taxon>Fungi</taxon>
        <taxon>Dikarya</taxon>
        <taxon>Ascomycota</taxon>
        <taxon>Pezizomycotina</taxon>
        <taxon>Leotiomycetes</taxon>
        <taxon>Helotiales</taxon>
        <taxon>Mollisiaceae</taxon>
        <taxon>Phialocephala</taxon>
        <taxon>Phialocephala fortinii species complex</taxon>
    </lineage>
</organism>
<feature type="domain" description="2EXR" evidence="1">
    <location>
        <begin position="32"/>
        <end position="150"/>
    </location>
</feature>
<gene>
    <name evidence="2" type="ORF">PAC_05944</name>
</gene>
<reference evidence="2 3" key="1">
    <citation type="submission" date="2016-03" db="EMBL/GenBank/DDBJ databases">
        <authorList>
            <person name="Ploux O."/>
        </authorList>
    </citation>
    <scope>NUCLEOTIDE SEQUENCE [LARGE SCALE GENOMIC DNA]</scope>
    <source>
        <strain evidence="2 3">UAMH 11012</strain>
    </source>
</reference>
<dbReference type="OrthoDB" id="3561583at2759"/>
<protein>
    <recommendedName>
        <fullName evidence="1">2EXR domain-containing protein</fullName>
    </recommendedName>
</protein>
<dbReference type="AlphaFoldDB" id="A0A1L7WTI4"/>
<name>A0A1L7WTI4_9HELO</name>
<dbReference type="Proteomes" id="UP000184330">
    <property type="component" value="Unassembled WGS sequence"/>
</dbReference>
<accession>A0A1L7WTI4</accession>
<dbReference type="EMBL" id="FJOG01000007">
    <property type="protein sequence ID" value="CZR56056.1"/>
    <property type="molecule type" value="Genomic_DNA"/>
</dbReference>
<sequence>MAGEANAEEDIAGTSSSIPSSDNVITVDLQTFLCFKKLPIELRLKIWRIASFTQRNVDIWSESLEIISKRGRDSEFNFVLHALHSTRPTPTVLHACQESRGEGLKHYSLEFGASQEVIERNSKFVPGRPLEMRGWFTLSTPPMYINWAVDRGLKYLALNTHSPKKVTSWSGPPTSLLLRYNFFFEPIPLQGQLEKLILFDEHGWGNRDTGDNEAELKAADLIAFGDIPQEKLTLDEKLLNTMKRRLNQYIDYSHWINNTEREQMKSLKVRPYKILGSGVEAFLQGFGSFQGTN</sequence>
<evidence type="ECO:0000313" key="3">
    <source>
        <dbReference type="Proteomes" id="UP000184330"/>
    </source>
</evidence>
<dbReference type="Pfam" id="PF20150">
    <property type="entry name" value="2EXR"/>
    <property type="match status" value="1"/>
</dbReference>
<evidence type="ECO:0000313" key="2">
    <source>
        <dbReference type="EMBL" id="CZR56056.1"/>
    </source>
</evidence>
<evidence type="ECO:0000259" key="1">
    <source>
        <dbReference type="Pfam" id="PF20150"/>
    </source>
</evidence>